<keyword evidence="4 15" id="KW-0227">DNA damage</keyword>
<dbReference type="HAMAP" id="MF_01485">
    <property type="entry name" value="RecB"/>
    <property type="match status" value="1"/>
</dbReference>
<keyword evidence="5 15" id="KW-0378">Hydrolase</keyword>
<dbReference type="AlphaFoldDB" id="A0A7S7AIU4"/>
<evidence type="ECO:0000256" key="7">
    <source>
        <dbReference type="ARBA" id="ARBA00022839"/>
    </source>
</evidence>
<comment type="similarity">
    <text evidence="15">Belongs to the helicase family. UvrD subfamily.</text>
</comment>
<comment type="cofactor">
    <cofactor evidence="15">
        <name>Mg(2+)</name>
        <dbReference type="ChEBI" id="CHEBI:18420"/>
    </cofactor>
    <text evidence="15">Binds 1 Mg(2+) ion per subunit.</text>
</comment>
<dbReference type="SUPFAM" id="SSF52540">
    <property type="entry name" value="P-loop containing nucleoside triphosphate hydrolases"/>
    <property type="match status" value="1"/>
</dbReference>
<evidence type="ECO:0000256" key="6">
    <source>
        <dbReference type="ARBA" id="ARBA00022806"/>
    </source>
</evidence>
<dbReference type="Gene3D" id="3.40.50.300">
    <property type="entry name" value="P-loop containing nucleotide triphosphate hydrolases"/>
    <property type="match status" value="2"/>
</dbReference>
<dbReference type="Gene3D" id="1.10.486.10">
    <property type="entry name" value="PCRA, domain 4"/>
    <property type="match status" value="1"/>
</dbReference>
<dbReference type="RefSeq" id="WP_180047131.1">
    <property type="nucleotide sequence ID" value="NZ_CP048659.1"/>
</dbReference>
<dbReference type="PROSITE" id="PS51198">
    <property type="entry name" value="UVRD_HELICASE_ATP_BIND"/>
    <property type="match status" value="1"/>
</dbReference>
<dbReference type="SUPFAM" id="SSF52980">
    <property type="entry name" value="Restriction endonuclease-like"/>
    <property type="match status" value="1"/>
</dbReference>
<dbReference type="GO" id="GO:0000287">
    <property type="term" value="F:magnesium ion binding"/>
    <property type="evidence" value="ECO:0007669"/>
    <property type="project" value="UniProtKB-UniRule"/>
</dbReference>
<comment type="miscellaneous">
    <text evidence="15">In the RecBCD complex, RecB has a slow 3'-5' helicase, an exonuclease activity and loads RecA onto ssDNA, RecD has a fast 5'-3' helicase activity, while RecC stimulates the ATPase and processivity of the RecB helicase and contributes to recognition of the Chi site.</text>
</comment>
<evidence type="ECO:0000256" key="5">
    <source>
        <dbReference type="ARBA" id="ARBA00022801"/>
    </source>
</evidence>
<dbReference type="EMBL" id="CP048659">
    <property type="protein sequence ID" value="QOW47825.1"/>
    <property type="molecule type" value="Genomic_DNA"/>
</dbReference>
<comment type="subunit">
    <text evidence="15">Heterotrimer of RecB, RecC and RecD. All subunits contribute to DNA-binding. Interacts with RecA.</text>
</comment>
<dbReference type="InterPro" id="IPR014017">
    <property type="entry name" value="DNA_helicase_UvrD-like_C"/>
</dbReference>
<dbReference type="Gene3D" id="3.90.320.10">
    <property type="match status" value="1"/>
</dbReference>
<evidence type="ECO:0000256" key="4">
    <source>
        <dbReference type="ARBA" id="ARBA00022763"/>
    </source>
</evidence>
<dbReference type="InterPro" id="IPR011604">
    <property type="entry name" value="PDDEXK-like_dom_sf"/>
</dbReference>
<dbReference type="Gene3D" id="1.10.3170.10">
    <property type="entry name" value="Recbcd, chain B, domain 2"/>
    <property type="match status" value="1"/>
</dbReference>
<evidence type="ECO:0000313" key="19">
    <source>
        <dbReference type="EMBL" id="QOW47825.1"/>
    </source>
</evidence>
<comment type="catalytic activity">
    <reaction evidence="14 15">
        <text>ATP + H2O = ADP + phosphate + H(+)</text>
        <dbReference type="Rhea" id="RHEA:13065"/>
        <dbReference type="ChEBI" id="CHEBI:15377"/>
        <dbReference type="ChEBI" id="CHEBI:15378"/>
        <dbReference type="ChEBI" id="CHEBI:30616"/>
        <dbReference type="ChEBI" id="CHEBI:43474"/>
        <dbReference type="ChEBI" id="CHEBI:456216"/>
        <dbReference type="EC" id="5.6.2.4"/>
    </reaction>
</comment>
<evidence type="ECO:0000313" key="20">
    <source>
        <dbReference type="Proteomes" id="UP000593966"/>
    </source>
</evidence>
<accession>A0A7S7AIU4</accession>
<keyword evidence="9 15" id="KW-0460">Magnesium</keyword>
<evidence type="ECO:0000256" key="12">
    <source>
        <dbReference type="ARBA" id="ARBA00023235"/>
    </source>
</evidence>
<dbReference type="GO" id="GO:0005829">
    <property type="term" value="C:cytosol"/>
    <property type="evidence" value="ECO:0007669"/>
    <property type="project" value="TreeGrafter"/>
</dbReference>
<evidence type="ECO:0000256" key="14">
    <source>
        <dbReference type="ARBA" id="ARBA00048988"/>
    </source>
</evidence>
<evidence type="ECO:0000256" key="1">
    <source>
        <dbReference type="ARBA" id="ARBA00022722"/>
    </source>
</evidence>
<evidence type="ECO:0000259" key="17">
    <source>
        <dbReference type="PROSITE" id="PS51198"/>
    </source>
</evidence>
<feature type="binding site" evidence="15">
    <location>
        <position position="1161"/>
    </location>
    <ligand>
        <name>Mg(2+)</name>
        <dbReference type="ChEBI" id="CHEBI:18420"/>
    </ligand>
</feature>
<keyword evidence="11 15" id="KW-0234">DNA repair</keyword>
<evidence type="ECO:0000256" key="15">
    <source>
        <dbReference type="HAMAP-Rule" id="MF_01485"/>
    </source>
</evidence>
<dbReference type="GO" id="GO:0003677">
    <property type="term" value="F:DNA binding"/>
    <property type="evidence" value="ECO:0007669"/>
    <property type="project" value="UniProtKB-UniRule"/>
</dbReference>
<dbReference type="GO" id="GO:0005524">
    <property type="term" value="F:ATP binding"/>
    <property type="evidence" value="ECO:0007669"/>
    <property type="project" value="UniProtKB-UniRule"/>
</dbReference>
<dbReference type="PROSITE" id="PS51217">
    <property type="entry name" value="UVRD_HELICASE_CTER"/>
    <property type="match status" value="1"/>
</dbReference>
<feature type="region of interest" description="DNA-binding and helicase activity, interacts with RecC" evidence="15">
    <location>
        <begin position="1"/>
        <end position="906"/>
    </location>
</feature>
<dbReference type="PANTHER" id="PTHR11070">
    <property type="entry name" value="UVRD / RECB / PCRA DNA HELICASE FAMILY MEMBER"/>
    <property type="match status" value="1"/>
</dbReference>
<comment type="function">
    <text evidence="15">A helicase/nuclease that prepares dsDNA breaks (DSB) for recombinational DNA repair. Binds to DSBs and unwinds DNA via a highly rapid and processive ATP-dependent bidirectional helicase activity. Unwinds dsDNA until it encounters a Chi (crossover hotspot instigator) sequence from the 3' direction. Cuts ssDNA a few nucleotides 3' to the Chi site. The properties and activities of the enzyme are changed at Chi. The Chi-altered holoenzyme produces a long 3'-ssDNA overhang and facilitates RecA-binding to the ssDNA for homologous DNA recombination and repair. Holoenzyme degrades any linearized DNA that is unable to undergo homologous recombination. In the holoenzyme this subunit contributes ATPase, 3'-5' helicase, exonuclease activity and loads RecA onto ssDNA.</text>
</comment>
<feature type="domain" description="UvrD-like helicase ATP-binding" evidence="17">
    <location>
        <begin position="3"/>
        <end position="490"/>
    </location>
</feature>
<dbReference type="Pfam" id="PF00580">
    <property type="entry name" value="UvrD-helicase"/>
    <property type="match status" value="1"/>
</dbReference>
<evidence type="ECO:0000256" key="9">
    <source>
        <dbReference type="ARBA" id="ARBA00022842"/>
    </source>
</evidence>
<dbReference type="CDD" id="cd22352">
    <property type="entry name" value="RecB_C-like"/>
    <property type="match status" value="1"/>
</dbReference>
<feature type="binding site" evidence="16">
    <location>
        <begin position="24"/>
        <end position="31"/>
    </location>
    <ligand>
        <name>ATP</name>
        <dbReference type="ChEBI" id="CHEBI:30616"/>
    </ligand>
</feature>
<dbReference type="GO" id="GO:0000724">
    <property type="term" value="P:double-strand break repair via homologous recombination"/>
    <property type="evidence" value="ECO:0007669"/>
    <property type="project" value="UniProtKB-UniRule"/>
</dbReference>
<dbReference type="InterPro" id="IPR027417">
    <property type="entry name" value="P-loop_NTPase"/>
</dbReference>
<feature type="binding site" evidence="15">
    <location>
        <position position="1012"/>
    </location>
    <ligand>
        <name>Mg(2+)</name>
        <dbReference type="ChEBI" id="CHEBI:18420"/>
    </ligand>
</feature>
<evidence type="ECO:0000256" key="11">
    <source>
        <dbReference type="ARBA" id="ARBA00023204"/>
    </source>
</evidence>
<comment type="catalytic activity">
    <reaction evidence="13 15">
        <text>Couples ATP hydrolysis with the unwinding of duplex DNA by translocating in the 3'-5' direction.</text>
        <dbReference type="EC" id="5.6.2.4"/>
    </reaction>
</comment>
<keyword evidence="6 15" id="KW-0347">Helicase</keyword>
<keyword evidence="10 15" id="KW-0238">DNA-binding</keyword>
<gene>
    <name evidence="15" type="primary">recB</name>
    <name evidence="19" type="ORF">G0028_02165</name>
</gene>
<keyword evidence="8 15" id="KW-0067">ATP-binding</keyword>
<dbReference type="GO" id="GO:0009338">
    <property type="term" value="C:exodeoxyribonuclease V complex"/>
    <property type="evidence" value="ECO:0007669"/>
    <property type="project" value="TreeGrafter"/>
</dbReference>
<dbReference type="Pfam" id="PF13361">
    <property type="entry name" value="UvrD_C"/>
    <property type="match status" value="1"/>
</dbReference>
<dbReference type="InterPro" id="IPR011335">
    <property type="entry name" value="Restrct_endonuc-II-like"/>
</dbReference>
<evidence type="ECO:0000256" key="13">
    <source>
        <dbReference type="ARBA" id="ARBA00034617"/>
    </source>
</evidence>
<dbReference type="GO" id="GO:0043138">
    <property type="term" value="F:3'-5' DNA helicase activity"/>
    <property type="evidence" value="ECO:0007669"/>
    <property type="project" value="UniProtKB-UniRule"/>
</dbReference>
<dbReference type="InterPro" id="IPR004586">
    <property type="entry name" value="RecB"/>
</dbReference>
<dbReference type="EC" id="5.6.2.4" evidence="15"/>
<protein>
    <recommendedName>
        <fullName evidence="15">RecBCD enzyme subunit RecB</fullName>
        <ecNumber evidence="15">3.1.11.5</ecNumber>
        <ecNumber evidence="15">5.6.2.4</ecNumber>
    </recommendedName>
    <alternativeName>
        <fullName evidence="15">DNA 3'-5' helicase subunit RecB</fullName>
    </alternativeName>
    <alternativeName>
        <fullName evidence="15">Exonuclease V subunit RecB</fullName>
        <shortName evidence="15">ExoV subunit RecB</shortName>
    </alternativeName>
    <alternativeName>
        <fullName evidence="15">Helicase/nuclease RecBCD subunit RecB</fullName>
    </alternativeName>
</protein>
<feature type="active site" description="For nuclease activity" evidence="15">
    <location>
        <position position="1161"/>
    </location>
</feature>
<keyword evidence="20" id="KW-1185">Reference proteome</keyword>
<comment type="catalytic activity">
    <reaction evidence="15">
        <text>Exonucleolytic cleavage (in the presence of ATP) in either 5'- to 3'- or 3'- to 5'-direction to yield 5'-phosphooligonucleotides.</text>
        <dbReference type="EC" id="3.1.11.5"/>
    </reaction>
</comment>
<dbReference type="EC" id="3.1.11.5" evidence="15"/>
<keyword evidence="3 15" id="KW-0547">Nucleotide-binding</keyword>
<keyword evidence="2 15" id="KW-0479">Metal-binding</keyword>
<comment type="domain">
    <text evidence="15">The N-terminal DNA-binding domain is a ssDNA-dependent ATPase and has ATP-dependent 3'-5' helicase function. This domain interacts with RecC.</text>
</comment>
<evidence type="ECO:0000259" key="18">
    <source>
        <dbReference type="PROSITE" id="PS51217"/>
    </source>
</evidence>
<evidence type="ECO:0000256" key="16">
    <source>
        <dbReference type="PROSITE-ProRule" id="PRU00560"/>
    </source>
</evidence>
<evidence type="ECO:0000256" key="10">
    <source>
        <dbReference type="ARBA" id="ARBA00023125"/>
    </source>
</evidence>
<keyword evidence="1 15" id="KW-0540">Nuclease</keyword>
<evidence type="ECO:0000256" key="8">
    <source>
        <dbReference type="ARBA" id="ARBA00022840"/>
    </source>
</evidence>
<dbReference type="InterPro" id="IPR014016">
    <property type="entry name" value="UvrD-like_ATP-bd"/>
</dbReference>
<reference evidence="19 20" key="1">
    <citation type="submission" date="2020-02" db="EMBL/GenBank/DDBJ databases">
        <title>Tigecycline-resistant Acinetobacter species from pigs and migratory birds.</title>
        <authorList>
            <person name="Chen C."/>
            <person name="Sun J."/>
            <person name="Liao X.-P."/>
            <person name="Liu Y.-H."/>
        </authorList>
    </citation>
    <scope>NUCLEOTIDE SEQUENCE [LARGE SCALE GENOMIC DNA]</scope>
    <source>
        <strain evidence="19 20">YH12207_T</strain>
    </source>
</reference>
<feature type="domain" description="UvrD-like helicase C-terminal" evidence="18">
    <location>
        <begin position="491"/>
        <end position="776"/>
    </location>
</feature>
<dbReference type="InterPro" id="IPR038726">
    <property type="entry name" value="PDDEXK_AddAB-type"/>
</dbReference>
<comment type="domain">
    <text evidence="15">The C-terminal domain has nuclease activity and interacts with RecD. It interacts with RecA, facilitating its loading onto ssDNA.</text>
</comment>
<keyword evidence="12 15" id="KW-0413">Isomerase</keyword>
<sequence length="1264" mass="146146">MLNKKISNEPIADLHFSGLHWIEASAGTGKTYTLSSLMVRIFLEKYLPRQVIATTFTRKAAAELKSRIRARLQETYRYFDACRDLSEQEILLKAQKEKDPLFAKLLLTFATQVAYACERLKLVIDQLDELFVGTLDSFSQKLLREFAFESGKIERAEITDDAKSYSHQLIHDVLREWIQAQPQEVVDYLVFNKKLKSQDGYIDLVDKTLNFSNAKILQSQDVNIDFNQLKQAVADLVAVDLSTIPKLSPYYELESISADKFLKPWSEPGVMKSLLFNDLPLLIEKLKENGYAVLFDEKYSQTLSLLEKLTQKTLSTAKTKKIPQQVYDDFNFHPVIRAFTIFFEIYHAFKGALTKVEEQLNIHLVQEVKKRLPQVLQQKGETTFAQQIRTLAEALQGEQGQRFATFVHARYPLILVDEFQDTNQDQDDMLAQIWRHPSRVKQGCMIMVGDRKQAIYGFRGGDMLTFLKAHQDVFGKDGHEYNLIYNHRSVKPLVETVDALFQRQMDFGEQVIYPPVQAGSRPHPALMQGESENLQPLRWLQLEKPEQEAEQVAWKIRDLLNQSIQGTLYFQEKGQQRPLDESDIAILAPSKSDLDAAQNALQFYGILCNRESKQSVFDSQIARDVGAVLTAIMHPYDEAKVKRALLSRLLGFQLSDLIKLEQHADGLSQYIEQFDLIREMWLNQGFLTAWQYTLHQFSVWTKLVATRSRDNERVVVNLRHLTELLSQHSEEYQGAQNLYHWYLKQLTSPMEREWELERKLSNAAGIRLMTIHASKGLEFNVVFLLGADKALNSDNSLIFTHTEQLNHDNHQIEKHRVISLNTEDKDDKSLAKQHHKERALAEHHRLWYVALTRASHRVYAVMRNDLDQYDKKGKLKTKSTTGLAFWRGHPAAAFEHCGSVVEPLLTECPPRLKKIKTEIQPVIVAQAFPSQRFYPRGKTSFSALAQHSVRQKAQDHLAVFEHGQDRAADEVQSEKANFGWQNNPANPSQPVQPIAWIKANFPKGTVAGNFLHEIFEHIDFQNRQFWHLEIHRRFKNDYAGLWAELIEKYQQAFPSEALQQQHEDTLIQWVMAWLQDVLNTPLLDHFCLGQLQAHEHLAEFPFYLALSDRVLAIQRIYDLFDEYKDTQKIQMPEFNRANSARYLNGSIDLVFFDGQRYHIADYKSNFLGTDQQHYNADAIQNSMSSASYWLQAALYLVALHRYLSIKLEHYQIDQHLGGASYLYLRGMNGEVGQGYYYWRPDSEFILRLDAILGYFAEDKLGNIA</sequence>
<organism evidence="19 20">
    <name type="scientific">Acinetobacter piscicola</name>
    <dbReference type="NCBI Taxonomy" id="2006115"/>
    <lineage>
        <taxon>Bacteria</taxon>
        <taxon>Pseudomonadati</taxon>
        <taxon>Pseudomonadota</taxon>
        <taxon>Gammaproteobacteria</taxon>
        <taxon>Moraxellales</taxon>
        <taxon>Moraxellaceae</taxon>
        <taxon>Acinetobacter</taxon>
    </lineage>
</organism>
<proteinExistence type="inferred from homology"/>
<dbReference type="Proteomes" id="UP000593966">
    <property type="component" value="Chromosome"/>
</dbReference>
<dbReference type="Pfam" id="PF12705">
    <property type="entry name" value="PDDEXK_1"/>
    <property type="match status" value="1"/>
</dbReference>
<feature type="binding site" evidence="15">
    <location>
        <position position="1148"/>
    </location>
    <ligand>
        <name>Mg(2+)</name>
        <dbReference type="ChEBI" id="CHEBI:18420"/>
    </ligand>
</feature>
<evidence type="ECO:0000256" key="3">
    <source>
        <dbReference type="ARBA" id="ARBA00022741"/>
    </source>
</evidence>
<keyword evidence="7 15" id="KW-0269">Exonuclease</keyword>
<dbReference type="GO" id="GO:0008854">
    <property type="term" value="F:exodeoxyribonuclease V activity"/>
    <property type="evidence" value="ECO:0007669"/>
    <property type="project" value="UniProtKB-EC"/>
</dbReference>
<dbReference type="PANTHER" id="PTHR11070:SF23">
    <property type="entry name" value="RECBCD ENZYME SUBUNIT RECB"/>
    <property type="match status" value="1"/>
</dbReference>
<dbReference type="InterPro" id="IPR000212">
    <property type="entry name" value="DNA_helicase_UvrD/REP"/>
</dbReference>
<evidence type="ECO:0000256" key="2">
    <source>
        <dbReference type="ARBA" id="ARBA00022723"/>
    </source>
</evidence>
<name>A0A7S7AIU4_9GAMM</name>
<feature type="region of interest" description="Nuclease activity, interacts with RecD and RecA" evidence="15">
    <location>
        <begin position="935"/>
        <end position="1264"/>
    </location>
</feature>